<dbReference type="EC" id="2.3.1.4" evidence="3"/>
<dbReference type="InterPro" id="IPR000182">
    <property type="entry name" value="GNAT_dom"/>
</dbReference>
<evidence type="ECO:0000256" key="9">
    <source>
        <dbReference type="ARBA" id="ARBA00048964"/>
    </source>
</evidence>
<dbReference type="SUPFAM" id="SSF48350">
    <property type="entry name" value="GTPase activation domain, GAP"/>
    <property type="match status" value="1"/>
</dbReference>
<feature type="region of interest" description="Disordered" evidence="10">
    <location>
        <begin position="1007"/>
        <end position="1095"/>
    </location>
</feature>
<keyword evidence="6" id="KW-0012">Acyltransferase</keyword>
<dbReference type="InterPro" id="IPR000198">
    <property type="entry name" value="RhoGAP_dom"/>
</dbReference>
<dbReference type="Proteomes" id="UP000193218">
    <property type="component" value="Unassembled WGS sequence"/>
</dbReference>
<evidence type="ECO:0000256" key="4">
    <source>
        <dbReference type="ARBA" id="ARBA00022468"/>
    </source>
</evidence>
<dbReference type="CDD" id="cd04301">
    <property type="entry name" value="NAT_SF"/>
    <property type="match status" value="1"/>
</dbReference>
<dbReference type="Pfam" id="PF00583">
    <property type="entry name" value="Acetyltransf_1"/>
    <property type="match status" value="1"/>
</dbReference>
<dbReference type="Gene3D" id="3.40.630.30">
    <property type="match status" value="1"/>
</dbReference>
<dbReference type="AlphaFoldDB" id="A0A1Y1UM35"/>
<keyword evidence="14" id="KW-1185">Reference proteome</keyword>
<feature type="region of interest" description="Disordered" evidence="10">
    <location>
        <begin position="345"/>
        <end position="370"/>
    </location>
</feature>
<gene>
    <name evidence="13" type="ORF">BD324DRAFT_618344</name>
</gene>
<dbReference type="Pfam" id="PF00620">
    <property type="entry name" value="RhoGAP"/>
    <property type="match status" value="1"/>
</dbReference>
<evidence type="ECO:0000313" key="14">
    <source>
        <dbReference type="Proteomes" id="UP000193218"/>
    </source>
</evidence>
<dbReference type="PANTHER" id="PTHR23176:SF134">
    <property type="entry name" value="RHO-TYPE GTPASE-ACTIVATING PROTEIN"/>
    <property type="match status" value="1"/>
</dbReference>
<feature type="region of interest" description="Disordered" evidence="10">
    <location>
        <begin position="210"/>
        <end position="288"/>
    </location>
</feature>
<dbReference type="STRING" id="4999.A0A1Y1UM35"/>
<sequence>MAYAYPSDHPSASSISLLPRGSPGHGPAHSHGHASTPLSRGSSRKGSDDFDVLNEVKVKIEEDETYLQFFQDRIKLEEEYILGLNRLYNRFKAIDTLHEDAFRREEKATIRRAWDEVRDYTQREMQSREAMVGAMREGVVRDLLRLRDEQSRIRQGLKDSIRKSNEMYDDYSRNTLAKLKRNYWQKCQALEDHKRQEHAIAMQAKLLADSANTSPGGTPLREHPNAMSFPISAFSPPTQSAPLPPSSNPAMPEVSFDPSTKESERAAPEKRSGRLRAGSGSGLTGSVDIKGKEMLNDLAQQSKKGFKAMMEKFGGDRDHRSNEDGFVVIPPGGEDLTTIGGGGGGVSASGGSGLQRRGTGARGDPTRGMGTLRGVKVKREADEADKAYRTGVFHLESLRLQREKIHTSGIRNLEDFNDDLNKRLLNSFEAYIDAIQGTAATNAQGTEIVRQTIAKVNLDRDTSLFRTRLKAVDVQRTMPVPYHNYYVGECRSLIFGVSLTDYDFARGDGSDHGRPPIIVEKCIAAIDERGLDAEGIYRISGRHAAVQKMIQDIELDENKHFFDEHEDIYAISNVLKQYLRELPEPIFHLTQSERMKYMENRDSHIATKFGAFRAKLRRMAPIHQTTFQALIEHLKRVADNSAENKMDAKNLQVVFNTVIFGQDQLPPDGNVLAMHLEKETFLEDIISHADVLFSSEEPTLPPSSLSSGSTIAQRGNVHQPADVISDIPGSSRTRIQITKSGGKSKPTSPQVVPQSPFFEGEQPVMPEPTFTPDGELELLFDPTLIPQSLRDAIGDAYHVRPLASTDLMRSHFGLLQTLTQAPPLAPSVYKALFKHLVACPETYFIIVLVDQVTDQLVAHGTLILERKYIHGGSATGHLEDIVVSPNVRGGGIGQKLVVGLKELAMARGAYRVNLGCSQDKIPFYEKCGFYPRSTQMAAFARASDAESNVSPGPPGAVPQPLTSTGLKSPIIRLQTTQPHLASSHLAPHAMLAAGPVIDLSISPDPSVLTPTELGGDTEPSEFGGAGSTYLRPESQQSSHSHTASSESGVTGVTYHYPTSEGRTGTGPGGSTAEGEGEGKGGVEDKVESGPQVIQL</sequence>
<dbReference type="SMART" id="SM00324">
    <property type="entry name" value="RhoGAP"/>
    <property type="match status" value="1"/>
</dbReference>
<reference evidence="13 14" key="1">
    <citation type="submission" date="2017-03" db="EMBL/GenBank/DDBJ databases">
        <title>Widespread Adenine N6-methylation of Active Genes in Fungi.</title>
        <authorList>
            <consortium name="DOE Joint Genome Institute"/>
            <person name="Mondo S.J."/>
            <person name="Dannebaum R.O."/>
            <person name="Kuo R.C."/>
            <person name="Louie K.B."/>
            <person name="Bewick A.J."/>
            <person name="Labutti K."/>
            <person name="Haridas S."/>
            <person name="Kuo A."/>
            <person name="Salamov A."/>
            <person name="Ahrendt S.R."/>
            <person name="Lau R."/>
            <person name="Bowen B.P."/>
            <person name="Lipzen A."/>
            <person name="Sullivan W."/>
            <person name="Andreopoulos W.B."/>
            <person name="Clum A."/>
            <person name="Lindquist E."/>
            <person name="Daum C."/>
            <person name="Northen T.R."/>
            <person name="Ramamoorthy G."/>
            <person name="Schmitz R.J."/>
            <person name="Gryganskyi A."/>
            <person name="Culley D."/>
            <person name="Magnuson J."/>
            <person name="James T.Y."/>
            <person name="O'Malley M.A."/>
            <person name="Stajich J.E."/>
            <person name="Spatafora J.W."/>
            <person name="Visel A."/>
            <person name="Grigoriev I.V."/>
        </authorList>
    </citation>
    <scope>NUCLEOTIDE SEQUENCE [LARGE SCALE GENOMIC DNA]</scope>
    <source>
        <strain evidence="13 14">NRRL Y-17943</strain>
    </source>
</reference>
<feature type="compositionally biased region" description="Basic and acidic residues" evidence="10">
    <location>
        <begin position="259"/>
        <end position="272"/>
    </location>
</feature>
<dbReference type="SUPFAM" id="SSF103657">
    <property type="entry name" value="BAR/IMD domain-like"/>
    <property type="match status" value="1"/>
</dbReference>
<feature type="region of interest" description="Disordered" evidence="10">
    <location>
        <begin position="1"/>
        <end position="46"/>
    </location>
</feature>
<comment type="caution">
    <text evidence="13">The sequence shown here is derived from an EMBL/GenBank/DDBJ whole genome shotgun (WGS) entry which is preliminary data.</text>
</comment>
<feature type="compositionally biased region" description="Basic and acidic residues" evidence="10">
    <location>
        <begin position="1076"/>
        <end position="1087"/>
    </location>
</feature>
<dbReference type="GO" id="GO:0005096">
    <property type="term" value="F:GTPase activator activity"/>
    <property type="evidence" value="ECO:0007669"/>
    <property type="project" value="UniProtKB-KW"/>
</dbReference>
<dbReference type="InterPro" id="IPR008936">
    <property type="entry name" value="Rho_GTPase_activation_prot"/>
</dbReference>
<dbReference type="GeneID" id="33556825"/>
<name>A0A1Y1UM35_9TREE</name>
<dbReference type="InterPro" id="IPR016181">
    <property type="entry name" value="Acyl_CoA_acyltransferase"/>
</dbReference>
<dbReference type="Gene3D" id="1.20.1270.60">
    <property type="entry name" value="Arfaptin homology (AH) domain/BAR domain"/>
    <property type="match status" value="2"/>
</dbReference>
<dbReference type="InterPro" id="IPR001060">
    <property type="entry name" value="FCH_dom"/>
</dbReference>
<dbReference type="EMBL" id="NBSH01000003">
    <property type="protein sequence ID" value="ORX39052.1"/>
    <property type="molecule type" value="Genomic_DNA"/>
</dbReference>
<dbReference type="InterPro" id="IPR027267">
    <property type="entry name" value="AH/BAR_dom_sf"/>
</dbReference>
<feature type="compositionally biased region" description="Low complexity" evidence="10">
    <location>
        <begin position="696"/>
        <end position="710"/>
    </location>
</feature>
<feature type="compositionally biased region" description="Low complexity" evidence="10">
    <location>
        <begin position="1033"/>
        <end position="1047"/>
    </location>
</feature>
<dbReference type="OrthoDB" id="79452at2759"/>
<dbReference type="GO" id="GO:0007165">
    <property type="term" value="P:signal transduction"/>
    <property type="evidence" value="ECO:0007669"/>
    <property type="project" value="InterPro"/>
</dbReference>
<dbReference type="PROSITE" id="PS51186">
    <property type="entry name" value="GNAT"/>
    <property type="match status" value="1"/>
</dbReference>
<dbReference type="InterPro" id="IPR050729">
    <property type="entry name" value="Rho-GAP"/>
</dbReference>
<evidence type="ECO:0000259" key="11">
    <source>
        <dbReference type="PROSITE" id="PS50238"/>
    </source>
</evidence>
<comment type="catalytic activity">
    <reaction evidence="9">
        <text>D-glucosamine 6-phosphate + acetyl-CoA = N-acetyl-D-glucosamine 6-phosphate + CoA + H(+)</text>
        <dbReference type="Rhea" id="RHEA:10292"/>
        <dbReference type="ChEBI" id="CHEBI:15378"/>
        <dbReference type="ChEBI" id="CHEBI:57287"/>
        <dbReference type="ChEBI" id="CHEBI:57288"/>
        <dbReference type="ChEBI" id="CHEBI:57513"/>
        <dbReference type="ChEBI" id="CHEBI:58725"/>
        <dbReference type="EC" id="2.3.1.4"/>
    </reaction>
</comment>
<evidence type="ECO:0000256" key="5">
    <source>
        <dbReference type="ARBA" id="ARBA00022679"/>
    </source>
</evidence>
<dbReference type="PROSITE" id="PS50238">
    <property type="entry name" value="RHOGAP"/>
    <property type="match status" value="1"/>
</dbReference>
<feature type="compositionally biased region" description="Low complexity" evidence="10">
    <location>
        <begin position="21"/>
        <end position="35"/>
    </location>
</feature>
<evidence type="ECO:0000259" key="12">
    <source>
        <dbReference type="PROSITE" id="PS51186"/>
    </source>
</evidence>
<keyword evidence="4" id="KW-0343">GTPase activation</keyword>
<dbReference type="CDD" id="cd00159">
    <property type="entry name" value="RhoGAP"/>
    <property type="match status" value="1"/>
</dbReference>
<protein>
    <recommendedName>
        <fullName evidence="3">glucosamine-phosphate N-acetyltransferase</fullName>
        <ecNumber evidence="3">2.3.1.4</ecNumber>
    </recommendedName>
    <alternativeName>
        <fullName evidence="7">Phosphoglucosamine acetylase</fullName>
    </alternativeName>
    <alternativeName>
        <fullName evidence="8">Phosphoglucosamine transacetylase</fullName>
    </alternativeName>
</protein>
<evidence type="ECO:0000256" key="7">
    <source>
        <dbReference type="ARBA" id="ARBA00030011"/>
    </source>
</evidence>
<evidence type="ECO:0000256" key="6">
    <source>
        <dbReference type="ARBA" id="ARBA00023315"/>
    </source>
</evidence>
<feature type="domain" description="N-acetyltransferase" evidence="12">
    <location>
        <begin position="797"/>
        <end position="946"/>
    </location>
</feature>
<dbReference type="PANTHER" id="PTHR23176">
    <property type="entry name" value="RHO/RAC/CDC GTPASE-ACTIVATING PROTEIN"/>
    <property type="match status" value="1"/>
</dbReference>
<dbReference type="RefSeq" id="XP_021872915.1">
    <property type="nucleotide sequence ID" value="XM_022015017.1"/>
</dbReference>
<evidence type="ECO:0000256" key="2">
    <source>
        <dbReference type="ARBA" id="ARBA00006048"/>
    </source>
</evidence>
<evidence type="ECO:0000256" key="10">
    <source>
        <dbReference type="SAM" id="MobiDB-lite"/>
    </source>
</evidence>
<dbReference type="GO" id="GO:0004343">
    <property type="term" value="F:glucosamine 6-phosphate N-acetyltransferase activity"/>
    <property type="evidence" value="ECO:0007669"/>
    <property type="project" value="UniProtKB-EC"/>
</dbReference>
<feature type="region of interest" description="Disordered" evidence="10">
    <location>
        <begin position="696"/>
        <end position="732"/>
    </location>
</feature>
<evidence type="ECO:0000256" key="1">
    <source>
        <dbReference type="ARBA" id="ARBA00004832"/>
    </source>
</evidence>
<feature type="domain" description="Rho-GAP" evidence="11">
    <location>
        <begin position="497"/>
        <end position="693"/>
    </location>
</feature>
<dbReference type="SUPFAM" id="SSF55729">
    <property type="entry name" value="Acyl-CoA N-acyltransferases (Nat)"/>
    <property type="match status" value="1"/>
</dbReference>
<evidence type="ECO:0000256" key="3">
    <source>
        <dbReference type="ARBA" id="ARBA00012703"/>
    </source>
</evidence>
<dbReference type="GO" id="GO:0005737">
    <property type="term" value="C:cytoplasm"/>
    <property type="evidence" value="ECO:0007669"/>
    <property type="project" value="TreeGrafter"/>
</dbReference>
<organism evidence="13 14">
    <name type="scientific">Kockovaella imperatae</name>
    <dbReference type="NCBI Taxonomy" id="4999"/>
    <lineage>
        <taxon>Eukaryota</taxon>
        <taxon>Fungi</taxon>
        <taxon>Dikarya</taxon>
        <taxon>Basidiomycota</taxon>
        <taxon>Agaricomycotina</taxon>
        <taxon>Tremellomycetes</taxon>
        <taxon>Tremellales</taxon>
        <taxon>Cuniculitremaceae</taxon>
        <taxon>Kockovaella</taxon>
    </lineage>
</organism>
<accession>A0A1Y1UM35</accession>
<comment type="similarity">
    <text evidence="2">Belongs to the acetyltransferase family. GNA1 subfamily.</text>
</comment>
<dbReference type="Gene3D" id="1.10.555.10">
    <property type="entry name" value="Rho GTPase activation protein"/>
    <property type="match status" value="1"/>
</dbReference>
<keyword evidence="5" id="KW-0808">Transferase</keyword>
<dbReference type="Pfam" id="PF00611">
    <property type="entry name" value="FCH"/>
    <property type="match status" value="1"/>
</dbReference>
<evidence type="ECO:0000256" key="8">
    <source>
        <dbReference type="ARBA" id="ARBA00030832"/>
    </source>
</evidence>
<proteinExistence type="inferred from homology"/>
<dbReference type="FunFam" id="3.40.630.30:FF:000105">
    <property type="entry name" value="Glucosamine 6-phosphate N-acetyltransferase"/>
    <property type="match status" value="1"/>
</dbReference>
<dbReference type="InParanoid" id="A0A1Y1UM35"/>
<evidence type="ECO:0000313" key="13">
    <source>
        <dbReference type="EMBL" id="ORX39052.1"/>
    </source>
</evidence>
<comment type="pathway">
    <text evidence="1">Nucleotide-sugar biosynthesis; UDP-N-acetyl-alpha-D-glucosamine biosynthesis; N-acetyl-alpha-D-glucosamine 1-phosphate from alpha-D-glucosamine 6-phosphate (route I): step 1/2.</text>
</comment>